<evidence type="ECO:0000313" key="2">
    <source>
        <dbReference type="Proteomes" id="UP000198415"/>
    </source>
</evidence>
<dbReference type="OrthoDB" id="275217at2"/>
<reference evidence="1 2" key="1">
    <citation type="submission" date="2017-06" db="EMBL/GenBank/DDBJ databases">
        <authorList>
            <person name="Kim H.J."/>
            <person name="Triplett B.A."/>
        </authorList>
    </citation>
    <scope>NUCLEOTIDE SEQUENCE [LARGE SCALE GENOMIC DNA]</scope>
    <source>
        <strain evidence="1 2">DSM 43151</strain>
    </source>
</reference>
<dbReference type="Proteomes" id="UP000198415">
    <property type="component" value="Unassembled WGS sequence"/>
</dbReference>
<organism evidence="1 2">
    <name type="scientific">Actinoplanes regularis</name>
    <dbReference type="NCBI Taxonomy" id="52697"/>
    <lineage>
        <taxon>Bacteria</taxon>
        <taxon>Bacillati</taxon>
        <taxon>Actinomycetota</taxon>
        <taxon>Actinomycetes</taxon>
        <taxon>Micromonosporales</taxon>
        <taxon>Micromonosporaceae</taxon>
        <taxon>Actinoplanes</taxon>
    </lineage>
</organism>
<proteinExistence type="predicted"/>
<sequence>MARFVHLTPARLTAKVRRAGVAGPVYCFPVLAAHTVTYQWARELRRRGAREWVAVTFLLPDSQPVEVGHYGRERATVTAAEAVGLLRAMEDPTGYEVIVPRRVTAAEVRTIRPAPRITGWRYLPAAHGRAPCACPACLGRGEFGAARLRRRFDYDERRTPYPEILTALHAEDSDEVLGALWSLRGRGEVAALAFLAEHPDPEVRAELAEILDRDYRGPAARALRARLDG</sequence>
<accession>A0A238XWW3</accession>
<name>A0A238XWW3_9ACTN</name>
<protein>
    <recommendedName>
        <fullName evidence="3">HEAT repeat-containing protein</fullName>
    </recommendedName>
</protein>
<dbReference type="EMBL" id="FZNR01000004">
    <property type="protein sequence ID" value="SNR63566.1"/>
    <property type="molecule type" value="Genomic_DNA"/>
</dbReference>
<evidence type="ECO:0008006" key="3">
    <source>
        <dbReference type="Google" id="ProtNLM"/>
    </source>
</evidence>
<dbReference type="AlphaFoldDB" id="A0A238XWW3"/>
<evidence type="ECO:0000313" key="1">
    <source>
        <dbReference type="EMBL" id="SNR63566.1"/>
    </source>
</evidence>
<gene>
    <name evidence="1" type="ORF">SAMN06264365_10487</name>
</gene>
<dbReference type="RefSeq" id="WP_089293291.1">
    <property type="nucleotide sequence ID" value="NZ_BOMU01000038.1"/>
</dbReference>
<keyword evidence="2" id="KW-1185">Reference proteome</keyword>